<dbReference type="InterPro" id="IPR029903">
    <property type="entry name" value="RmlD-like-bd"/>
</dbReference>
<dbReference type="InterPro" id="IPR036291">
    <property type="entry name" value="NAD(P)-bd_dom_sf"/>
</dbReference>
<comment type="function">
    <text evidence="2">Catalyzes the reduction of dTDP-6-deoxy-L-lyxo-4-hexulose to yield dTDP-L-rhamnose.</text>
</comment>
<evidence type="ECO:0000256" key="2">
    <source>
        <dbReference type="RuleBase" id="RU364082"/>
    </source>
</evidence>
<dbReference type="GO" id="GO:0005829">
    <property type="term" value="C:cytosol"/>
    <property type="evidence" value="ECO:0007669"/>
    <property type="project" value="TreeGrafter"/>
</dbReference>
<dbReference type="PANTHER" id="PTHR10491:SF4">
    <property type="entry name" value="METHIONINE ADENOSYLTRANSFERASE 2 SUBUNIT BETA"/>
    <property type="match status" value="1"/>
</dbReference>
<dbReference type="EMBL" id="JAHQCW010000011">
    <property type="protein sequence ID" value="MBU9736588.1"/>
    <property type="molecule type" value="Genomic_DNA"/>
</dbReference>
<comment type="similarity">
    <text evidence="1 2">Belongs to the dTDP-4-dehydrorhamnose reductase family.</text>
</comment>
<dbReference type="GO" id="GO:0019305">
    <property type="term" value="P:dTDP-rhamnose biosynthetic process"/>
    <property type="evidence" value="ECO:0007669"/>
    <property type="project" value="TreeGrafter"/>
</dbReference>
<gene>
    <name evidence="4" type="primary">rfbD</name>
    <name evidence="4" type="ORF">KTH89_08560</name>
</gene>
<evidence type="ECO:0000313" key="5">
    <source>
        <dbReference type="Proteomes" id="UP000712157"/>
    </source>
</evidence>
<keyword evidence="2 4" id="KW-0560">Oxidoreductase</keyword>
<name>A0A949K612_9FIRM</name>
<dbReference type="CDD" id="cd05254">
    <property type="entry name" value="dTDP_HR_like_SDR_e"/>
    <property type="match status" value="1"/>
</dbReference>
<dbReference type="Gene3D" id="3.40.50.720">
    <property type="entry name" value="NAD(P)-binding Rossmann-like Domain"/>
    <property type="match status" value="1"/>
</dbReference>
<dbReference type="RefSeq" id="WP_158346202.1">
    <property type="nucleotide sequence ID" value="NZ_JAHQCW010000011.1"/>
</dbReference>
<sequence>MKKIMVTGCNGQLGRAINKEMGQDSSLEFINTDVGELDITDVNKVLSFVQEVKPYAIINCAAHTNVNKCETDVDNAYKINAIGPRNLSIAAARTGAKLMHVSTDYVFDGNGSKPYIEFDPVDPVGMYGATKLAGETFVREFAKDWFIIRTAWLYGDGNNFVKTMLRLSEQNDTVRVVADQFGTPTSASELAKAIKALIFTDNYGIFHGTCEGSCSWAEFASEIFRLAGKSTKVDYITTEEFASPAPRPAYSVLENYMLKLTTDFRFADWHDALVEYMNQEKSI</sequence>
<protein>
    <recommendedName>
        <fullName evidence="2">dTDP-4-dehydrorhamnose reductase</fullName>
        <ecNumber evidence="2">1.1.1.133</ecNumber>
    </recommendedName>
</protein>
<accession>A0A949K612</accession>
<evidence type="ECO:0000259" key="3">
    <source>
        <dbReference type="Pfam" id="PF04321"/>
    </source>
</evidence>
<evidence type="ECO:0000313" key="4">
    <source>
        <dbReference type="EMBL" id="MBU9736588.1"/>
    </source>
</evidence>
<organism evidence="4 5">
    <name type="scientific">Diplocloster agilis</name>
    <dbReference type="NCBI Taxonomy" id="2850323"/>
    <lineage>
        <taxon>Bacteria</taxon>
        <taxon>Bacillati</taxon>
        <taxon>Bacillota</taxon>
        <taxon>Clostridia</taxon>
        <taxon>Lachnospirales</taxon>
        <taxon>Lachnospiraceae</taxon>
        <taxon>Diplocloster</taxon>
    </lineage>
</organism>
<dbReference type="GO" id="GO:0008831">
    <property type="term" value="F:dTDP-4-dehydrorhamnose reductase activity"/>
    <property type="evidence" value="ECO:0007669"/>
    <property type="project" value="UniProtKB-EC"/>
</dbReference>
<dbReference type="Pfam" id="PF04321">
    <property type="entry name" value="RmlD_sub_bind"/>
    <property type="match status" value="1"/>
</dbReference>
<reference evidence="4" key="1">
    <citation type="submission" date="2021-06" db="EMBL/GenBank/DDBJ databases">
        <title>Description of novel taxa of the family Lachnospiraceae.</title>
        <authorList>
            <person name="Chaplin A.V."/>
            <person name="Sokolova S.R."/>
            <person name="Pikina A.P."/>
            <person name="Korzhanova M."/>
            <person name="Belova V."/>
            <person name="Korostin D."/>
            <person name="Efimov B.A."/>
        </authorList>
    </citation>
    <scope>NUCLEOTIDE SEQUENCE</scope>
    <source>
        <strain evidence="4">ASD5720</strain>
    </source>
</reference>
<dbReference type="PANTHER" id="PTHR10491">
    <property type="entry name" value="DTDP-4-DEHYDRORHAMNOSE REDUCTASE"/>
    <property type="match status" value="1"/>
</dbReference>
<dbReference type="Proteomes" id="UP000712157">
    <property type="component" value="Unassembled WGS sequence"/>
</dbReference>
<dbReference type="NCBIfam" id="TIGR01214">
    <property type="entry name" value="rmlD"/>
    <property type="match status" value="1"/>
</dbReference>
<keyword evidence="5" id="KW-1185">Reference proteome</keyword>
<dbReference type="InterPro" id="IPR005913">
    <property type="entry name" value="dTDP_dehydrorham_reduct"/>
</dbReference>
<feature type="domain" description="RmlD-like substrate binding" evidence="3">
    <location>
        <begin position="3"/>
        <end position="280"/>
    </location>
</feature>
<dbReference type="Gene3D" id="3.90.25.10">
    <property type="entry name" value="UDP-galactose 4-epimerase, domain 1"/>
    <property type="match status" value="1"/>
</dbReference>
<proteinExistence type="inferred from homology"/>
<comment type="caution">
    <text evidence="4">The sequence shown here is derived from an EMBL/GenBank/DDBJ whole genome shotgun (WGS) entry which is preliminary data.</text>
</comment>
<evidence type="ECO:0000256" key="1">
    <source>
        <dbReference type="ARBA" id="ARBA00010944"/>
    </source>
</evidence>
<keyword evidence="2" id="KW-0521">NADP</keyword>
<dbReference type="SUPFAM" id="SSF51735">
    <property type="entry name" value="NAD(P)-binding Rossmann-fold domains"/>
    <property type="match status" value="1"/>
</dbReference>
<comment type="pathway">
    <text evidence="2">Carbohydrate biosynthesis; dTDP-L-rhamnose biosynthesis.</text>
</comment>
<dbReference type="AlphaFoldDB" id="A0A949K612"/>
<dbReference type="EC" id="1.1.1.133" evidence="2"/>